<keyword evidence="4" id="KW-0745">Spermidine biosynthesis</keyword>
<feature type="domain" description="PABS" evidence="7">
    <location>
        <begin position="452"/>
        <end position="685"/>
    </location>
</feature>
<dbReference type="Pfam" id="PF01564">
    <property type="entry name" value="Spermine_synth"/>
    <property type="match status" value="1"/>
</dbReference>
<evidence type="ECO:0000256" key="3">
    <source>
        <dbReference type="ARBA" id="ARBA00023115"/>
    </source>
</evidence>
<dbReference type="PROSITE" id="PS51006">
    <property type="entry name" value="PABS_2"/>
    <property type="match status" value="1"/>
</dbReference>
<comment type="similarity">
    <text evidence="1 4">Belongs to the spermidine/spermine synthase family.</text>
</comment>
<feature type="transmembrane region" description="Helical" evidence="4">
    <location>
        <begin position="426"/>
        <end position="444"/>
    </location>
</feature>
<dbReference type="AlphaFoldDB" id="A0A0G0BMF1"/>
<dbReference type="InterPro" id="IPR019734">
    <property type="entry name" value="TPR_rpt"/>
</dbReference>
<dbReference type="PROSITE" id="PS50005">
    <property type="entry name" value="TPR"/>
    <property type="match status" value="1"/>
</dbReference>
<keyword evidence="2 4" id="KW-0808">Transferase</keyword>
<feature type="transmembrane region" description="Helical" evidence="4">
    <location>
        <begin position="256"/>
        <end position="277"/>
    </location>
</feature>
<dbReference type="Gene3D" id="1.25.40.10">
    <property type="entry name" value="Tetratricopeptide repeat domain"/>
    <property type="match status" value="1"/>
</dbReference>
<dbReference type="InterPro" id="IPR001045">
    <property type="entry name" value="Spermi_synthase"/>
</dbReference>
<comment type="subunit">
    <text evidence="4">Homodimer or homotetramer.</text>
</comment>
<gene>
    <name evidence="4" type="primary">speE</name>
    <name evidence="8" type="ORF">UR21_C0001G0003</name>
</gene>
<accession>A0A0G0BMF1</accession>
<comment type="caution">
    <text evidence="4 6">Lacks conserved residue(s) required for the propagation of feature annotation.</text>
</comment>
<evidence type="ECO:0000259" key="7">
    <source>
        <dbReference type="PROSITE" id="PS51006"/>
    </source>
</evidence>
<dbReference type="InterPro" id="IPR011990">
    <property type="entry name" value="TPR-like_helical_dom_sf"/>
</dbReference>
<feature type="transmembrane region" description="Helical" evidence="4">
    <location>
        <begin position="224"/>
        <end position="244"/>
    </location>
</feature>
<dbReference type="CDD" id="cd02440">
    <property type="entry name" value="AdoMet_MTases"/>
    <property type="match status" value="1"/>
</dbReference>
<comment type="catalytic activity">
    <reaction evidence="4">
        <text>S-adenosyl 3-(methylsulfanyl)propylamine + putrescine = S-methyl-5'-thioadenosine + spermidine + H(+)</text>
        <dbReference type="Rhea" id="RHEA:12721"/>
        <dbReference type="ChEBI" id="CHEBI:15378"/>
        <dbReference type="ChEBI" id="CHEBI:17509"/>
        <dbReference type="ChEBI" id="CHEBI:57443"/>
        <dbReference type="ChEBI" id="CHEBI:57834"/>
        <dbReference type="ChEBI" id="CHEBI:326268"/>
        <dbReference type="EC" id="2.5.1.16"/>
    </reaction>
</comment>
<dbReference type="NCBIfam" id="NF037959">
    <property type="entry name" value="MFS_SpdSyn"/>
    <property type="match status" value="1"/>
</dbReference>
<feature type="transmembrane region" description="Helical" evidence="4">
    <location>
        <begin position="75"/>
        <end position="97"/>
    </location>
</feature>
<comment type="subcellular location">
    <subcellularLocation>
        <location evidence="4">Cell membrane</location>
        <topology evidence="4">Multi-pass membrane protein</topology>
    </subcellularLocation>
</comment>
<evidence type="ECO:0000313" key="8">
    <source>
        <dbReference type="EMBL" id="KKP32207.1"/>
    </source>
</evidence>
<dbReference type="PANTHER" id="PTHR11558:SF11">
    <property type="entry name" value="SPERMIDINE SYNTHASE"/>
    <property type="match status" value="1"/>
</dbReference>
<dbReference type="HAMAP" id="MF_00198">
    <property type="entry name" value="Spermidine_synth"/>
    <property type="match status" value="1"/>
</dbReference>
<dbReference type="InterPro" id="IPR030374">
    <property type="entry name" value="PABS"/>
</dbReference>
<keyword evidence="4" id="KW-1003">Cell membrane</keyword>
<keyword evidence="4" id="KW-0812">Transmembrane</keyword>
<dbReference type="InterPro" id="IPR029063">
    <property type="entry name" value="SAM-dependent_MTases_sf"/>
</dbReference>
<dbReference type="GO" id="GO:0008295">
    <property type="term" value="P:spermidine biosynthetic process"/>
    <property type="evidence" value="ECO:0007669"/>
    <property type="project" value="UniProtKB-UniRule"/>
</dbReference>
<dbReference type="EMBL" id="LBOI01000001">
    <property type="protein sequence ID" value="KKP32207.1"/>
    <property type="molecule type" value="Genomic_DNA"/>
</dbReference>
<feature type="binding site" evidence="4">
    <location>
        <position position="551"/>
    </location>
    <ligand>
        <name>S-methyl-5'-thioadenosine</name>
        <dbReference type="ChEBI" id="CHEBI:17509"/>
    </ligand>
</feature>
<feature type="transmembrane region" description="Helical" evidence="4">
    <location>
        <begin position="12"/>
        <end position="31"/>
    </location>
</feature>
<feature type="repeat" description="TPR" evidence="5">
    <location>
        <begin position="924"/>
        <end position="957"/>
    </location>
</feature>
<comment type="caution">
    <text evidence="4">Lacks the conserved Asp active site.</text>
</comment>
<evidence type="ECO:0000256" key="5">
    <source>
        <dbReference type="PROSITE-ProRule" id="PRU00339"/>
    </source>
</evidence>
<dbReference type="SUPFAM" id="SSF48452">
    <property type="entry name" value="TPR-like"/>
    <property type="match status" value="1"/>
</dbReference>
<dbReference type="CDD" id="cd06174">
    <property type="entry name" value="MFS"/>
    <property type="match status" value="1"/>
</dbReference>
<dbReference type="SUPFAM" id="SSF53335">
    <property type="entry name" value="S-adenosyl-L-methionine-dependent methyltransferases"/>
    <property type="match status" value="1"/>
</dbReference>
<sequence length="969" mass="109527">MFSHYLRRKQILYLAFFVSGISAIIYEILWIRVLSLAFGAVTIIIASVASLFLLGLCLGSFIGGRFTDIVSKHKLNYLFILYFLIEISVGLFAYVNFNLFSSFSLAAGQYRYFVVLICILIHSFLLGATWPMMFKMILSMGEDWNVAGKITFINTFGGFIGAASSNFFLIANIGLEKTLFLAISLNLLASFMVLSSYSRNYFFSNNLINVKQLKEKRVFLDGKFWIFGLMFFTGFVGMGLEILWMRTFGLIFGNSIYSFSILLAVILLSLSLGGLIIGFMKSSKVSINGLINIIVLGVISILIGMILIGRFPEILLSLKINLIESFISYSLLQFVFVGVIVVIPAMLSGMVFPYGVRMLKIYNNIPGTISGFSYFINTLGSVFGGLISAMFILPFLGIKNGLIFLTGLFFFLPVIWFISKKRNKDIFFLTLIIFVLGLIAFKTWDERKLASGVYYYGGRAMNEGGWNMIYYKDGRESTVSVTRYRGENALRINGKVDASSKGDRETQLMLGHVPVLLSRNPKNVLVIGLGSGTTAGAVNKHDDVTNLTVVEIEPEVAKVAEKYFFEVNNLVLSDPETKLVINDARNFLLKTKDKYDVITSEPSNPWIAGEGSLFTKEFFEIGKSKLDNNGIFFQWLHLYNIGQSEVKSVLATFKSVFPHTLILIGVEPNDIFLAGSNEKIDIDWNRFITFKSDNFNIGSDIMSLFCNTEISSEMVTNSEINIDNKPTLEYRSPFNLRKNTLPSNFSFILKFCQEPKRLLDNLEVPQEYRESLILTLKARKKLLEAEIEYEKGNIDNAIYLLEEAIKDDKNTPHVKERTAELYVEKADELISSMGFINNSVAERYLIDSIYFAPNYYNGSISLMYLYINQGRLKEAEELIKESEKKFPWSGAVLMYKGIITGLNGDSSKEEKLLLEAYSLEGWNTVIINNLANFYLSKGDEEKAIEMLEKSVIIDSDQQIVLKWLRELKN</sequence>
<dbReference type="GO" id="GO:0005829">
    <property type="term" value="C:cytosol"/>
    <property type="evidence" value="ECO:0007669"/>
    <property type="project" value="TreeGrafter"/>
</dbReference>
<reference evidence="8 9" key="1">
    <citation type="journal article" date="2015" name="Nature">
        <title>rRNA introns, odd ribosomes, and small enigmatic genomes across a large radiation of phyla.</title>
        <authorList>
            <person name="Brown C.T."/>
            <person name="Hug L.A."/>
            <person name="Thomas B.C."/>
            <person name="Sharon I."/>
            <person name="Castelle C.J."/>
            <person name="Singh A."/>
            <person name="Wilkins M.J."/>
            <person name="Williams K.H."/>
            <person name="Banfield J.F."/>
        </authorList>
    </citation>
    <scope>NUCLEOTIDE SEQUENCE [LARGE SCALE GENOMIC DNA]</scope>
</reference>
<feature type="transmembrane region" description="Helical" evidence="4">
    <location>
        <begin position="37"/>
        <end position="63"/>
    </location>
</feature>
<feature type="transmembrane region" description="Helical" evidence="4">
    <location>
        <begin position="179"/>
        <end position="203"/>
    </location>
</feature>
<dbReference type="Proteomes" id="UP000034803">
    <property type="component" value="Unassembled WGS sequence"/>
</dbReference>
<feature type="transmembrane region" description="Helical" evidence="4">
    <location>
        <begin position="402"/>
        <end position="419"/>
    </location>
</feature>
<evidence type="ECO:0000256" key="4">
    <source>
        <dbReference type="HAMAP-Rule" id="MF_00198"/>
    </source>
</evidence>
<evidence type="ECO:0000256" key="1">
    <source>
        <dbReference type="ARBA" id="ARBA00007867"/>
    </source>
</evidence>
<feature type="transmembrane region" description="Helical" evidence="4">
    <location>
        <begin position="109"/>
        <end position="130"/>
    </location>
</feature>
<dbReference type="GO" id="GO:0005886">
    <property type="term" value="C:plasma membrane"/>
    <property type="evidence" value="ECO:0007669"/>
    <property type="project" value="UniProtKB-SubCell"/>
</dbReference>
<evidence type="ECO:0000256" key="2">
    <source>
        <dbReference type="ARBA" id="ARBA00022679"/>
    </source>
</evidence>
<evidence type="ECO:0000256" key="6">
    <source>
        <dbReference type="PROSITE-ProRule" id="PRU00354"/>
    </source>
</evidence>
<keyword evidence="4" id="KW-1133">Transmembrane helix</keyword>
<dbReference type="UniPathway" id="UPA00248">
    <property type="reaction ID" value="UER00314"/>
</dbReference>
<dbReference type="GO" id="GO:0004766">
    <property type="term" value="F:spermidine synthase activity"/>
    <property type="evidence" value="ECO:0007669"/>
    <property type="project" value="UniProtKB-UniRule"/>
</dbReference>
<protein>
    <recommendedName>
        <fullName evidence="4">Polyamine aminopropyltransferase</fullName>
    </recommendedName>
    <alternativeName>
        <fullName evidence="4">Putrescine aminopropyltransferase</fullName>
        <shortName evidence="4">PAPT</shortName>
    </alternativeName>
    <alternativeName>
        <fullName evidence="4">Spermidine synthase</fullName>
        <shortName evidence="4">SPDS</shortName>
        <shortName evidence="4">SPDSY</shortName>
        <ecNumber evidence="4">2.5.1.16</ecNumber>
    </alternativeName>
</protein>
<keyword evidence="4" id="KW-0472">Membrane</keyword>
<feature type="transmembrane region" description="Helical" evidence="4">
    <location>
        <begin position="289"/>
        <end position="311"/>
    </location>
</feature>
<dbReference type="EC" id="2.5.1.16" evidence="4"/>
<comment type="function">
    <text evidence="4">Catalyzes the irreversible transfer of a propylamine group from the amino donor S-adenosylmethioninamine (decarboxy-AdoMet) to putrescine (1,4-diaminobutane) to yield spermidine.</text>
</comment>
<dbReference type="SUPFAM" id="SSF103473">
    <property type="entry name" value="MFS general substrate transporter"/>
    <property type="match status" value="1"/>
</dbReference>
<evidence type="ECO:0000313" key="9">
    <source>
        <dbReference type="Proteomes" id="UP000034803"/>
    </source>
</evidence>
<dbReference type="PANTHER" id="PTHR11558">
    <property type="entry name" value="SPERMIDINE/SPERMINE SYNTHASE"/>
    <property type="match status" value="1"/>
</dbReference>
<dbReference type="InterPro" id="IPR036259">
    <property type="entry name" value="MFS_trans_sf"/>
</dbReference>
<proteinExistence type="inferred from homology"/>
<keyword evidence="5" id="KW-0802">TPR repeat</keyword>
<dbReference type="Gene3D" id="3.40.50.150">
    <property type="entry name" value="Vaccinia Virus protein VP39"/>
    <property type="match status" value="1"/>
</dbReference>
<feature type="transmembrane region" description="Helical" evidence="4">
    <location>
        <begin position="374"/>
        <end position="396"/>
    </location>
</feature>
<keyword evidence="3 4" id="KW-0620">Polyamine biosynthesis</keyword>
<comment type="caution">
    <text evidence="8">The sequence shown here is derived from an EMBL/GenBank/DDBJ whole genome shotgun (WGS) entry which is preliminary data.</text>
</comment>
<organism evidence="8 9">
    <name type="scientific">Candidatus Woesebacteria bacterium GW2011_GWC2_31_9</name>
    <dbReference type="NCBI Taxonomy" id="1618586"/>
    <lineage>
        <taxon>Bacteria</taxon>
        <taxon>Candidatus Woeseibacteriota</taxon>
    </lineage>
</organism>
<comment type="pathway">
    <text evidence="4">Amine and polyamine biosynthesis; spermidine biosynthesis; spermidine from putrescine: step 1/1.</text>
</comment>
<feature type="transmembrane region" description="Helical" evidence="4">
    <location>
        <begin position="151"/>
        <end position="173"/>
    </location>
</feature>
<name>A0A0G0BMF1_9BACT</name>
<feature type="transmembrane region" description="Helical" evidence="4">
    <location>
        <begin position="331"/>
        <end position="354"/>
    </location>
</feature>
<feature type="binding site" evidence="4">
    <location>
        <begin position="583"/>
        <end position="584"/>
    </location>
    <ligand>
        <name>S-methyl-5'-thioadenosine</name>
        <dbReference type="ChEBI" id="CHEBI:17509"/>
    </ligand>
</feature>